<dbReference type="PANTHER" id="PTHR48016:SF32">
    <property type="entry name" value="MITOGEN-ACTIVATED PROTEIN KINASE KINASE KINASE 4"/>
    <property type="match status" value="1"/>
</dbReference>
<dbReference type="GO" id="GO:0030447">
    <property type="term" value="P:filamentous growth"/>
    <property type="evidence" value="ECO:0007669"/>
    <property type="project" value="UniProtKB-ARBA"/>
</dbReference>
<dbReference type="InterPro" id="IPR011009">
    <property type="entry name" value="Kinase-like_dom_sf"/>
</dbReference>
<feature type="compositionally biased region" description="Low complexity" evidence="8">
    <location>
        <begin position="255"/>
        <end position="272"/>
    </location>
</feature>
<dbReference type="SMART" id="SM00220">
    <property type="entry name" value="S_TKc"/>
    <property type="match status" value="1"/>
</dbReference>
<dbReference type="Pfam" id="PF00069">
    <property type="entry name" value="Pkinase"/>
    <property type="match status" value="1"/>
</dbReference>
<feature type="region of interest" description="Disordered" evidence="8">
    <location>
        <begin position="288"/>
        <end position="345"/>
    </location>
</feature>
<dbReference type="Proteomes" id="UP001165120">
    <property type="component" value="Unassembled WGS sequence"/>
</dbReference>
<feature type="compositionally biased region" description="Polar residues" evidence="8">
    <location>
        <begin position="128"/>
        <end position="143"/>
    </location>
</feature>
<feature type="compositionally biased region" description="Basic and acidic residues" evidence="8">
    <location>
        <begin position="324"/>
        <end position="338"/>
    </location>
</feature>
<feature type="compositionally biased region" description="Polar residues" evidence="8">
    <location>
        <begin position="201"/>
        <end position="221"/>
    </location>
</feature>
<comment type="caution">
    <text evidence="10">The sequence shown here is derived from an EMBL/GenBank/DDBJ whole genome shotgun (WGS) entry which is preliminary data.</text>
</comment>
<feature type="compositionally biased region" description="Polar residues" evidence="8">
    <location>
        <begin position="59"/>
        <end position="71"/>
    </location>
</feature>
<comment type="similarity">
    <text evidence="1">Belongs to the protein kinase superfamily. STE Ser/Thr protein kinase family. MAP kinase kinase kinase subfamily.</text>
</comment>
<evidence type="ECO:0000256" key="3">
    <source>
        <dbReference type="ARBA" id="ARBA00022679"/>
    </source>
</evidence>
<feature type="compositionally biased region" description="Polar residues" evidence="8">
    <location>
        <begin position="1754"/>
        <end position="1766"/>
    </location>
</feature>
<evidence type="ECO:0000256" key="4">
    <source>
        <dbReference type="ARBA" id="ARBA00022741"/>
    </source>
</evidence>
<dbReference type="InterPro" id="IPR000719">
    <property type="entry name" value="Prot_kinase_dom"/>
</dbReference>
<feature type="compositionally biased region" description="Low complexity" evidence="8">
    <location>
        <begin position="1767"/>
        <end position="1819"/>
    </location>
</feature>
<feature type="region of interest" description="Disordered" evidence="8">
    <location>
        <begin position="128"/>
        <end position="174"/>
    </location>
</feature>
<feature type="region of interest" description="Disordered" evidence="8">
    <location>
        <begin position="87"/>
        <end position="112"/>
    </location>
</feature>
<dbReference type="InterPro" id="IPR008271">
    <property type="entry name" value="Ser/Thr_kinase_AS"/>
</dbReference>
<feature type="compositionally biased region" description="Low complexity" evidence="8">
    <location>
        <begin position="232"/>
        <end position="246"/>
    </location>
</feature>
<dbReference type="CDD" id="cd06626">
    <property type="entry name" value="STKc_MEKK4"/>
    <property type="match status" value="1"/>
</dbReference>
<feature type="compositionally biased region" description="Low complexity" evidence="8">
    <location>
        <begin position="87"/>
        <end position="103"/>
    </location>
</feature>
<dbReference type="GO" id="GO:0038066">
    <property type="term" value="P:p38MAPK cascade"/>
    <property type="evidence" value="ECO:0007669"/>
    <property type="project" value="TreeGrafter"/>
</dbReference>
<feature type="compositionally biased region" description="Low complexity" evidence="8">
    <location>
        <begin position="32"/>
        <end position="42"/>
    </location>
</feature>
<feature type="domain" description="Protein kinase" evidence="9">
    <location>
        <begin position="1474"/>
        <end position="1743"/>
    </location>
</feature>
<dbReference type="EMBL" id="BSXN01000533">
    <property type="protein sequence ID" value="GME68940.1"/>
    <property type="molecule type" value="Genomic_DNA"/>
</dbReference>
<accession>A0A9W6T102</accession>
<keyword evidence="4 7" id="KW-0547">Nucleotide-binding</keyword>
<feature type="compositionally biased region" description="Polar residues" evidence="8">
    <location>
        <begin position="291"/>
        <end position="323"/>
    </location>
</feature>
<feature type="region of interest" description="Disordered" evidence="8">
    <location>
        <begin position="201"/>
        <end position="272"/>
    </location>
</feature>
<sequence length="1819" mass="203538">MLNNINNVSPGGVTESGSVYPMTPLDHLLATQQQQQQQQQQQLSTSSSNHFLSPEVASSLKTPLGSSSPNSTFQWNVNNNIINGNNHNNTAPLLSPRSRASSSVTATNAGGTVISPNLQSVEYFNHKGQSSSNNLYNNSTPQYTKSRSNSASTTSISNPTMNSNASNTTATTPTTASAITSASVLKTPTSQITNIASRITSPPLSATQSSNNLQHPTQTKRSPVYNGAVPGIIASSSISSNANNSNTTKLSGLDSTVSTSSEGISSLSPVSSAASMSSSHQLLKLQHSVHPSLTQRPSSRTVNSYAKLRSSNNMRSASNGSMNNEKDNADDTIDDKLNVSKSSSNSLKESFEKLSMNNPSKSFILKNNLNSNYNQQYLQQESVYLNGLTRFKNKYRNNDDYYNKSVNIDDEDLTDTANEDYDTGNEMIIPEEMDDDMLRISKEETLIMERQKEVQALYAIGEKIGMKNDGLQKIEYSLDPNFLLDILENNDEINLRSLKSDNEQVFERLEWQSMLQSVLTGDVVTGEKTKLIKPLTEVEGENYLRASHIEDLWIGIRSRLYGRSEEDQKRLVLYHRGLVDETIDEIMNFKLEMPDDVTKLSYAEQVKFASEKVDVLLDKWEKCQELWRTQKEMITDKPRCGAVDFNARISALTAWTSVAAAIERESDVLKKWVGNDKLDILGSPSNYTNTDINSNVIKANIKASVDAKEEKTGNEDGSSKTNDANIPDNVTSAIPNPPPADVSTPIDETPRVNGSVPVENKQNKHKHSISDEGDLELTRRKPEHFLKDDRSFVERILKEKDIEDLFQKRLFAGISHWTFKAKESFLVYHENFEELGLPSYVDNLLVLVTFPTKLMKELIRIRLGYAKKLKNPTMMMIDQVLEDFKLYIKLSLEIRTSLIEYCTPRDAWISFPDYRDAAFDDALLDCVHHYLFYLNRKLLDSPKATKSFRTFKEPEELEKQWEFLQNVGFYIEGGSNEISQQFTTLTSKLVSRLNNYLVQQFQGPPYDGTPLDQSKLFRWYTSTMENFGQLRRKFYRFSLLLNQYFQNCLLFNLNGNKFKYFLEMLKESNHTLYHSQELSDEGIYIFVPEVLASRPSKVLGLLNGSNLCVDNSKIPRRHLEVMTNYNSFVETMNSGLVDPNNFNSYYNDNINEIEMEANNRNNDNSNEPIGELLEYVLVVYPSKAMVWDGKVVESDINSLPVGNIDKGKVLLISGGGAQNNVDMCASWFKECVGDTIGSFVSKRCSLVQVQYELTNIQKIFFRISSAIIEGATSIRNQCRSVPNCQELVNNCFIYIRDFGKDCVRNFDPYRRSIVILKLTQLAIEWLGFIVDDCVPTEPKTFRWCVSALEFAMDITRSFNILTLDSDSFYRLKDKVAGCMSLLISHFDIMGARTKELQKKRMETNRPKKDLYTLDDESIGSLRAHIMQQVTKLEEDRRILQVEQQAVGRVLDDTDTANQFLTYLASSFSSVSIRWQKGKFLGGGTFGSVYASLNLDTGGAMAVKEIRFQDSQSIKTVVPAIKGEMTVLEMLSHPNIVQFFGVEVHRDRVYIFMEYCSGGSLAGLLEYGRIEDETVIQLYTLQLLEGLAYLHQFGIVHRDIKPENILLDHMGVIKLVDFGSAKVIAMAGRTKDSIIHQGRKTQALTGTPMYMSPETIRGEPTAMHGAIDIWSLGCCVLETATGRRPWANLDNEYAVMYHIASGHLPQFPSSDQLSPLGLEFLAKCLVTDPNKRSTAVELLQDPWIQMIRNEAFSDPSNGSQVDLSMENSATNTNASSTTLSSVSGSSGTSGISGTSSTTGAVGAGSSTSTISHNSHTVGSS</sequence>
<feature type="compositionally biased region" description="Low complexity" evidence="8">
    <location>
        <begin position="144"/>
        <end position="174"/>
    </location>
</feature>
<dbReference type="GO" id="GO:0005524">
    <property type="term" value="F:ATP binding"/>
    <property type="evidence" value="ECO:0007669"/>
    <property type="project" value="UniProtKB-UniRule"/>
</dbReference>
<keyword evidence="6 7" id="KW-0067">ATP-binding</keyword>
<gene>
    <name evidence="10" type="ORF">Cboi02_000196600</name>
</gene>
<evidence type="ECO:0000313" key="10">
    <source>
        <dbReference type="EMBL" id="GME68940.1"/>
    </source>
</evidence>
<dbReference type="InterPro" id="IPR050538">
    <property type="entry name" value="MAP_kinase_kinase_kinase"/>
</dbReference>
<feature type="compositionally biased region" description="Polar residues" evidence="8">
    <location>
        <begin position="719"/>
        <end position="734"/>
    </location>
</feature>
<keyword evidence="5" id="KW-0418">Kinase</keyword>
<evidence type="ECO:0000313" key="11">
    <source>
        <dbReference type="Proteomes" id="UP001165120"/>
    </source>
</evidence>
<dbReference type="InterPro" id="IPR017441">
    <property type="entry name" value="Protein_kinase_ATP_BS"/>
</dbReference>
<keyword evidence="11" id="KW-1185">Reference proteome</keyword>
<dbReference type="PROSITE" id="PS50011">
    <property type="entry name" value="PROTEIN_KINASE_DOM"/>
    <property type="match status" value="1"/>
</dbReference>
<feature type="region of interest" description="Disordered" evidence="8">
    <location>
        <begin position="1754"/>
        <end position="1819"/>
    </location>
</feature>
<keyword evidence="2" id="KW-0723">Serine/threonine-protein kinase</keyword>
<protein>
    <submittedName>
        <fullName evidence="10">Unnamed protein product</fullName>
    </submittedName>
</protein>
<keyword evidence="3" id="KW-0808">Transferase</keyword>
<reference evidence="10" key="1">
    <citation type="submission" date="2023-04" db="EMBL/GenBank/DDBJ databases">
        <title>Candida boidinii NBRC 10035.</title>
        <authorList>
            <person name="Ichikawa N."/>
            <person name="Sato H."/>
            <person name="Tonouchi N."/>
        </authorList>
    </citation>
    <scope>NUCLEOTIDE SEQUENCE</scope>
    <source>
        <strain evidence="10">NBRC 10035</strain>
    </source>
</reference>
<evidence type="ECO:0000256" key="7">
    <source>
        <dbReference type="PROSITE-ProRule" id="PRU10141"/>
    </source>
</evidence>
<feature type="binding site" evidence="7">
    <location>
        <position position="1503"/>
    </location>
    <ligand>
        <name>ATP</name>
        <dbReference type="ChEBI" id="CHEBI:30616"/>
    </ligand>
</feature>
<evidence type="ECO:0000256" key="1">
    <source>
        <dbReference type="ARBA" id="ARBA00006529"/>
    </source>
</evidence>
<proteinExistence type="inferred from homology"/>
<evidence type="ECO:0000256" key="5">
    <source>
        <dbReference type="ARBA" id="ARBA00022777"/>
    </source>
</evidence>
<evidence type="ECO:0000256" key="2">
    <source>
        <dbReference type="ARBA" id="ARBA00022527"/>
    </source>
</evidence>
<name>A0A9W6T102_CANBO</name>
<feature type="region of interest" description="Disordered" evidence="8">
    <location>
        <begin position="1"/>
        <end position="71"/>
    </location>
</feature>
<feature type="compositionally biased region" description="Basic and acidic residues" evidence="8">
    <location>
        <begin position="705"/>
        <end position="718"/>
    </location>
</feature>
<dbReference type="SUPFAM" id="SSF56112">
    <property type="entry name" value="Protein kinase-like (PK-like)"/>
    <property type="match status" value="1"/>
</dbReference>
<evidence type="ECO:0000256" key="6">
    <source>
        <dbReference type="ARBA" id="ARBA00022840"/>
    </source>
</evidence>
<dbReference type="PANTHER" id="PTHR48016">
    <property type="entry name" value="MAP KINASE KINASE KINASE SSK2-RELATED-RELATED"/>
    <property type="match status" value="1"/>
</dbReference>
<feature type="region of interest" description="Disordered" evidence="8">
    <location>
        <begin position="705"/>
        <end position="771"/>
    </location>
</feature>
<dbReference type="PROSITE" id="PS00107">
    <property type="entry name" value="PROTEIN_KINASE_ATP"/>
    <property type="match status" value="1"/>
</dbReference>
<dbReference type="PROSITE" id="PS00108">
    <property type="entry name" value="PROTEIN_KINASE_ST"/>
    <property type="match status" value="1"/>
</dbReference>
<dbReference type="GO" id="GO:0004674">
    <property type="term" value="F:protein serine/threonine kinase activity"/>
    <property type="evidence" value="ECO:0007669"/>
    <property type="project" value="UniProtKB-KW"/>
</dbReference>
<organism evidence="10 11">
    <name type="scientific">Candida boidinii</name>
    <name type="common">Yeast</name>
    <dbReference type="NCBI Taxonomy" id="5477"/>
    <lineage>
        <taxon>Eukaryota</taxon>
        <taxon>Fungi</taxon>
        <taxon>Dikarya</taxon>
        <taxon>Ascomycota</taxon>
        <taxon>Saccharomycotina</taxon>
        <taxon>Pichiomycetes</taxon>
        <taxon>Pichiales</taxon>
        <taxon>Pichiaceae</taxon>
        <taxon>Ogataea</taxon>
        <taxon>Ogataea/Candida clade</taxon>
    </lineage>
</organism>
<evidence type="ECO:0000256" key="8">
    <source>
        <dbReference type="SAM" id="MobiDB-lite"/>
    </source>
</evidence>
<evidence type="ECO:0000259" key="9">
    <source>
        <dbReference type="PROSITE" id="PS50011"/>
    </source>
</evidence>
<dbReference type="Gene3D" id="1.10.510.10">
    <property type="entry name" value="Transferase(Phosphotransferase) domain 1"/>
    <property type="match status" value="1"/>
</dbReference>